<protein>
    <submittedName>
        <fullName evidence="3">Uncharacterized protein</fullName>
    </submittedName>
</protein>
<feature type="transmembrane region" description="Helical" evidence="2">
    <location>
        <begin position="55"/>
        <end position="74"/>
    </location>
</feature>
<proteinExistence type="predicted"/>
<keyword evidence="2" id="KW-1133">Transmembrane helix</keyword>
<feature type="transmembrane region" description="Helical" evidence="2">
    <location>
        <begin position="189"/>
        <end position="207"/>
    </location>
</feature>
<gene>
    <name evidence="3" type="ORF">ASTO00021_LOCUS12300</name>
</gene>
<feature type="compositionally biased region" description="Polar residues" evidence="1">
    <location>
        <begin position="391"/>
        <end position="404"/>
    </location>
</feature>
<accession>A0A7S3PKD1</accession>
<dbReference type="EMBL" id="HBIN01016194">
    <property type="protein sequence ID" value="CAE0442187.1"/>
    <property type="molecule type" value="Transcribed_RNA"/>
</dbReference>
<feature type="transmembrane region" description="Helical" evidence="2">
    <location>
        <begin position="94"/>
        <end position="123"/>
    </location>
</feature>
<keyword evidence="2" id="KW-0812">Transmembrane</keyword>
<reference evidence="3" key="1">
    <citation type="submission" date="2021-01" db="EMBL/GenBank/DDBJ databases">
        <authorList>
            <person name="Corre E."/>
            <person name="Pelletier E."/>
            <person name="Niang G."/>
            <person name="Scheremetjew M."/>
            <person name="Finn R."/>
            <person name="Kale V."/>
            <person name="Holt S."/>
            <person name="Cochrane G."/>
            <person name="Meng A."/>
            <person name="Brown T."/>
            <person name="Cohen L."/>
        </authorList>
    </citation>
    <scope>NUCLEOTIDE SEQUENCE</scope>
    <source>
        <strain evidence="3">GSBS06</strain>
    </source>
</reference>
<name>A0A7S3PKD1_9STRA</name>
<feature type="region of interest" description="Disordered" evidence="1">
    <location>
        <begin position="373"/>
        <end position="404"/>
    </location>
</feature>
<feature type="transmembrane region" description="Helical" evidence="2">
    <location>
        <begin position="272"/>
        <end position="289"/>
    </location>
</feature>
<evidence type="ECO:0000256" key="1">
    <source>
        <dbReference type="SAM" id="MobiDB-lite"/>
    </source>
</evidence>
<evidence type="ECO:0000256" key="2">
    <source>
        <dbReference type="SAM" id="Phobius"/>
    </source>
</evidence>
<sequence>MVLCTEDLDCDPLKTNKLCYANLSRFESPTDEFGCACNTFYGWTGDECRTFSSSTYFTVIIIGGTSIWAAYLLWQMIRVFVLSYKYEELWTPKFWTIILCTGGAFGIFGWSLMITLSALTVAGGGIAVDPDKYEDPYFGRWNFFSLGFGPIAVFGTALAVVNVAKVWLDIAFRTHTLDRSQTRAYKFNRRLLIFFQISVVTLALGAFGYEKLSPDGTSVYGFAVSLPIFAIASWYVVGYNKFMPILHVASQRRSDQMIDSTKKAVRETMRRVIVGLILYFIAVFVNSSLDTLGGSWKNFTKVGKVGPGKFFHHLQPVAICILIYAVYEYLKVLSTNGGFYMIIGVCNPEMVENPDFKGAKSKDAVRSSVKVTDMENGVTSNPNTIPPGTAEKTSNVEVSQNPEI</sequence>
<feature type="transmembrane region" description="Helical" evidence="2">
    <location>
        <begin position="143"/>
        <end position="168"/>
    </location>
</feature>
<evidence type="ECO:0000313" key="3">
    <source>
        <dbReference type="EMBL" id="CAE0442187.1"/>
    </source>
</evidence>
<dbReference type="AlphaFoldDB" id="A0A7S3PKD1"/>
<feature type="transmembrane region" description="Helical" evidence="2">
    <location>
        <begin position="219"/>
        <end position="237"/>
    </location>
</feature>
<organism evidence="3">
    <name type="scientific">Aplanochytrium stocchinoi</name>
    <dbReference type="NCBI Taxonomy" id="215587"/>
    <lineage>
        <taxon>Eukaryota</taxon>
        <taxon>Sar</taxon>
        <taxon>Stramenopiles</taxon>
        <taxon>Bigyra</taxon>
        <taxon>Labyrinthulomycetes</taxon>
        <taxon>Thraustochytrida</taxon>
        <taxon>Thraustochytriidae</taxon>
        <taxon>Aplanochytrium</taxon>
    </lineage>
</organism>
<feature type="transmembrane region" description="Helical" evidence="2">
    <location>
        <begin position="309"/>
        <end position="327"/>
    </location>
</feature>
<keyword evidence="2" id="KW-0472">Membrane</keyword>